<accession>A0AA36GSW9</accession>
<evidence type="ECO:0000313" key="4">
    <source>
        <dbReference type="Proteomes" id="UP001176961"/>
    </source>
</evidence>
<gene>
    <name evidence="3" type="ORF">CYNAS_LOCUS9580</name>
</gene>
<comment type="caution">
    <text evidence="3">The sequence shown here is derived from an EMBL/GenBank/DDBJ whole genome shotgun (WGS) entry which is preliminary data.</text>
</comment>
<keyword evidence="2" id="KW-1133">Transmembrane helix</keyword>
<feature type="transmembrane region" description="Helical" evidence="2">
    <location>
        <begin position="240"/>
        <end position="263"/>
    </location>
</feature>
<reference evidence="3" key="1">
    <citation type="submission" date="2023-07" db="EMBL/GenBank/DDBJ databases">
        <authorList>
            <consortium name="CYATHOMIX"/>
        </authorList>
    </citation>
    <scope>NUCLEOTIDE SEQUENCE</scope>
    <source>
        <strain evidence="3">N/A</strain>
    </source>
</reference>
<sequence length="310" mass="35544">MLPKLALLFLQVSPGLSFLSRADGHHFSSDIAETFLPANEIDDNIRVFPAPFHRVYNHRQTRFRITFNPSLCYGINHTVIIAFMHHFPDPTRTTKPLLNNSVMLTKKMRVPPGVIPLATTNFSYHLTTYMNGKNMSLSDINIPMMYGNIYIDASNQTQIIIRKFRPALYSNEIEGIDLTKITLKHPQPRYIGLFASNMKSCPTFISAVDSMFDVWLPTRNINVKGRQVPTPEKTTVLRDVILAFLFIVFYYYCLTSFVLPAYFHHMMSTTLAQERALQKSCETEEPTRQNNNINALQQQGIQGPSREKSY</sequence>
<dbReference type="AlphaFoldDB" id="A0AA36GSW9"/>
<keyword evidence="2" id="KW-0812">Transmembrane</keyword>
<keyword evidence="4" id="KW-1185">Reference proteome</keyword>
<keyword evidence="2" id="KW-0472">Membrane</keyword>
<evidence type="ECO:0000256" key="1">
    <source>
        <dbReference type="SAM" id="MobiDB-lite"/>
    </source>
</evidence>
<organism evidence="3 4">
    <name type="scientific">Cylicocyclus nassatus</name>
    <name type="common">Nematode worm</name>
    <dbReference type="NCBI Taxonomy" id="53992"/>
    <lineage>
        <taxon>Eukaryota</taxon>
        <taxon>Metazoa</taxon>
        <taxon>Ecdysozoa</taxon>
        <taxon>Nematoda</taxon>
        <taxon>Chromadorea</taxon>
        <taxon>Rhabditida</taxon>
        <taxon>Rhabditina</taxon>
        <taxon>Rhabditomorpha</taxon>
        <taxon>Strongyloidea</taxon>
        <taxon>Strongylidae</taxon>
        <taxon>Cylicocyclus</taxon>
    </lineage>
</organism>
<dbReference type="Proteomes" id="UP001176961">
    <property type="component" value="Unassembled WGS sequence"/>
</dbReference>
<evidence type="ECO:0000313" key="3">
    <source>
        <dbReference type="EMBL" id="CAJ0597597.1"/>
    </source>
</evidence>
<feature type="region of interest" description="Disordered" evidence="1">
    <location>
        <begin position="282"/>
        <end position="310"/>
    </location>
</feature>
<dbReference type="EMBL" id="CATQJL010000223">
    <property type="protein sequence ID" value="CAJ0597597.1"/>
    <property type="molecule type" value="Genomic_DNA"/>
</dbReference>
<evidence type="ECO:0000256" key="2">
    <source>
        <dbReference type="SAM" id="Phobius"/>
    </source>
</evidence>
<proteinExistence type="predicted"/>
<name>A0AA36GSW9_CYLNA</name>
<feature type="compositionally biased region" description="Polar residues" evidence="1">
    <location>
        <begin position="288"/>
        <end position="302"/>
    </location>
</feature>
<protein>
    <submittedName>
        <fullName evidence="3">Uncharacterized protein</fullName>
    </submittedName>
</protein>